<dbReference type="InterPro" id="IPR027368">
    <property type="entry name" value="MnmE_dom2"/>
</dbReference>
<name>A0A381N4U6_9ZZZZ</name>
<reference evidence="6" key="1">
    <citation type="submission" date="2018-05" db="EMBL/GenBank/DDBJ databases">
        <authorList>
            <person name="Lanie J.A."/>
            <person name="Ng W.-L."/>
            <person name="Kazmierczak K.M."/>
            <person name="Andrzejewski T.M."/>
            <person name="Davidsen T.M."/>
            <person name="Wayne K.J."/>
            <person name="Tettelin H."/>
            <person name="Glass J.I."/>
            <person name="Rusch D."/>
            <person name="Podicherti R."/>
            <person name="Tsui H.-C.T."/>
            <person name="Winkler M.E."/>
        </authorList>
    </citation>
    <scope>NUCLEOTIDE SEQUENCE</scope>
</reference>
<keyword evidence="2" id="KW-0819">tRNA processing</keyword>
<accession>A0A381N4U6</accession>
<dbReference type="InterPro" id="IPR027417">
    <property type="entry name" value="P-loop_NTPase"/>
</dbReference>
<evidence type="ECO:0000256" key="1">
    <source>
        <dbReference type="ARBA" id="ARBA00011043"/>
    </source>
</evidence>
<dbReference type="Gene3D" id="3.40.50.300">
    <property type="entry name" value="P-loop containing nucleotide triphosphate hydrolases"/>
    <property type="match status" value="1"/>
</dbReference>
<dbReference type="AlphaFoldDB" id="A0A381N4U6"/>
<keyword evidence="3" id="KW-0547">Nucleotide-binding</keyword>
<keyword evidence="4" id="KW-0342">GTP-binding</keyword>
<sequence>MSNKLSYLNDTIVAAATPQGQSGVSVIRISGKDTENIGKIILRSLPKPRSVKLKKFYSLKGEILDWGIAVYFPGPKSFTGESVLELHCHGSPVVTSSIINEIVTCGARFAGPGEFSKRAFINEKLDLVQAEAVSDLISSQTEKSAKAAIRSMTGEFSKVVELQKEKLTLLRVHIEAAIDFPDEEIDFLSDKELIARIQACDDSFSNVIKVTSMGRLLRDGYKIVIAGKPNAGKSSLFNLLVGSNSAIVTDIAGTTRDVLRETINIDGIAVELRDTAGFQQNVGVVEKEGIRRARKTLLEADIVLWVNDIAEEKENFPNEISSLKDVKAVLIHNKIDLIADAQKLNKKARNTVYLSAKTGKGLDILLKTIKSIAGHEETEQGTYTARQRHIEALRRSFDHFKLGKKAFYDKKDGAIVAEELRLSHDALCEITGEVTNEEILGRIFSEFCIGK</sequence>
<protein>
    <recommendedName>
        <fullName evidence="5">TrmE-type G domain-containing protein</fullName>
    </recommendedName>
</protein>
<evidence type="ECO:0000313" key="6">
    <source>
        <dbReference type="EMBL" id="SUZ49555.1"/>
    </source>
</evidence>
<dbReference type="InterPro" id="IPR006073">
    <property type="entry name" value="GTP-bd"/>
</dbReference>
<dbReference type="EMBL" id="UINC01000122">
    <property type="protein sequence ID" value="SUZ49555.1"/>
    <property type="molecule type" value="Genomic_DNA"/>
</dbReference>
<dbReference type="PROSITE" id="PS51709">
    <property type="entry name" value="G_TRME"/>
    <property type="match status" value="1"/>
</dbReference>
<dbReference type="GO" id="GO:0002098">
    <property type="term" value="P:tRNA wobble uridine modification"/>
    <property type="evidence" value="ECO:0007669"/>
    <property type="project" value="TreeGrafter"/>
</dbReference>
<dbReference type="InterPro" id="IPR005225">
    <property type="entry name" value="Small_GTP-bd"/>
</dbReference>
<dbReference type="InterPro" id="IPR004520">
    <property type="entry name" value="GTPase_MnmE"/>
</dbReference>
<dbReference type="GO" id="GO:0005525">
    <property type="term" value="F:GTP binding"/>
    <property type="evidence" value="ECO:0007669"/>
    <property type="project" value="UniProtKB-KW"/>
</dbReference>
<dbReference type="Pfam" id="PF10396">
    <property type="entry name" value="TrmE_N"/>
    <property type="match status" value="1"/>
</dbReference>
<dbReference type="SUPFAM" id="SSF116878">
    <property type="entry name" value="TrmE connector domain"/>
    <property type="match status" value="1"/>
</dbReference>
<dbReference type="GO" id="GO:0003924">
    <property type="term" value="F:GTPase activity"/>
    <property type="evidence" value="ECO:0007669"/>
    <property type="project" value="InterPro"/>
</dbReference>
<dbReference type="InterPro" id="IPR027266">
    <property type="entry name" value="TrmE/GcvT-like"/>
</dbReference>
<feature type="domain" description="TrmE-type G" evidence="5">
    <location>
        <begin position="220"/>
        <end position="374"/>
    </location>
</feature>
<dbReference type="HAMAP" id="MF_00379">
    <property type="entry name" value="GTPase_MnmE"/>
    <property type="match status" value="1"/>
</dbReference>
<dbReference type="CDD" id="cd04164">
    <property type="entry name" value="trmE"/>
    <property type="match status" value="1"/>
</dbReference>
<gene>
    <name evidence="6" type="ORF">METZ01_LOCUS2409</name>
</gene>
<proteinExistence type="inferred from homology"/>
<evidence type="ECO:0000256" key="3">
    <source>
        <dbReference type="ARBA" id="ARBA00022741"/>
    </source>
</evidence>
<evidence type="ECO:0000256" key="2">
    <source>
        <dbReference type="ARBA" id="ARBA00022694"/>
    </source>
</evidence>
<organism evidence="6">
    <name type="scientific">marine metagenome</name>
    <dbReference type="NCBI Taxonomy" id="408172"/>
    <lineage>
        <taxon>unclassified sequences</taxon>
        <taxon>metagenomes</taxon>
        <taxon>ecological metagenomes</taxon>
    </lineage>
</organism>
<dbReference type="NCBIfam" id="NF003661">
    <property type="entry name" value="PRK05291.1-3"/>
    <property type="match status" value="1"/>
</dbReference>
<dbReference type="PANTHER" id="PTHR42714">
    <property type="entry name" value="TRNA MODIFICATION GTPASE GTPBP3"/>
    <property type="match status" value="1"/>
</dbReference>
<evidence type="ECO:0000259" key="5">
    <source>
        <dbReference type="PROSITE" id="PS51709"/>
    </source>
</evidence>
<dbReference type="Pfam" id="PF01926">
    <property type="entry name" value="MMR_HSR1"/>
    <property type="match status" value="1"/>
</dbReference>
<dbReference type="GO" id="GO:0005829">
    <property type="term" value="C:cytosol"/>
    <property type="evidence" value="ECO:0007669"/>
    <property type="project" value="TreeGrafter"/>
</dbReference>
<dbReference type="NCBIfam" id="TIGR00450">
    <property type="entry name" value="mnmE_trmE_thdF"/>
    <property type="match status" value="1"/>
</dbReference>
<dbReference type="InterPro" id="IPR025867">
    <property type="entry name" value="MnmE_helical"/>
</dbReference>
<dbReference type="Pfam" id="PF12631">
    <property type="entry name" value="MnmE_helical"/>
    <property type="match status" value="1"/>
</dbReference>
<dbReference type="Gene3D" id="3.30.1360.120">
    <property type="entry name" value="Probable tRNA modification gtpase trme, domain 1"/>
    <property type="match status" value="1"/>
</dbReference>
<dbReference type="InterPro" id="IPR018948">
    <property type="entry name" value="GTP-bd_TrmE_N"/>
</dbReference>
<dbReference type="CDD" id="cd14858">
    <property type="entry name" value="TrmE_N"/>
    <property type="match status" value="1"/>
</dbReference>
<evidence type="ECO:0000256" key="4">
    <source>
        <dbReference type="ARBA" id="ARBA00023134"/>
    </source>
</evidence>
<dbReference type="PANTHER" id="PTHR42714:SF2">
    <property type="entry name" value="TRNA MODIFICATION GTPASE GTPBP3, MITOCHONDRIAL"/>
    <property type="match status" value="1"/>
</dbReference>
<dbReference type="Gene3D" id="1.20.120.430">
    <property type="entry name" value="tRNA modification GTPase MnmE domain 2"/>
    <property type="match status" value="1"/>
</dbReference>
<dbReference type="SUPFAM" id="SSF52540">
    <property type="entry name" value="P-loop containing nucleoside triphosphate hydrolases"/>
    <property type="match status" value="1"/>
</dbReference>
<dbReference type="InterPro" id="IPR031168">
    <property type="entry name" value="G_TrmE"/>
</dbReference>
<comment type="similarity">
    <text evidence="1">Belongs to the TRAFAC class TrmE-Era-EngA-EngB-Septin-like GTPase superfamily. TrmE GTPase family.</text>
</comment>
<dbReference type="NCBIfam" id="TIGR00231">
    <property type="entry name" value="small_GTP"/>
    <property type="match status" value="1"/>
</dbReference>
<dbReference type="GO" id="GO:0030488">
    <property type="term" value="P:tRNA methylation"/>
    <property type="evidence" value="ECO:0007669"/>
    <property type="project" value="TreeGrafter"/>
</dbReference>